<feature type="non-terminal residue" evidence="2">
    <location>
        <position position="43"/>
    </location>
</feature>
<dbReference type="Proteomes" id="UP000681967">
    <property type="component" value="Unassembled WGS sequence"/>
</dbReference>
<organism evidence="2 4">
    <name type="scientific">Rotaria magnacalcarata</name>
    <dbReference type="NCBI Taxonomy" id="392030"/>
    <lineage>
        <taxon>Eukaryota</taxon>
        <taxon>Metazoa</taxon>
        <taxon>Spiralia</taxon>
        <taxon>Gnathifera</taxon>
        <taxon>Rotifera</taxon>
        <taxon>Eurotatoria</taxon>
        <taxon>Bdelloidea</taxon>
        <taxon>Philodinida</taxon>
        <taxon>Philodinidae</taxon>
        <taxon>Rotaria</taxon>
    </lineage>
</organism>
<proteinExistence type="predicted"/>
<dbReference type="EMBL" id="CAJOBJ010044051">
    <property type="protein sequence ID" value="CAF4340796.1"/>
    <property type="molecule type" value="Genomic_DNA"/>
</dbReference>
<dbReference type="Proteomes" id="UP000676336">
    <property type="component" value="Unassembled WGS sequence"/>
</dbReference>
<protein>
    <submittedName>
        <fullName evidence="2">Uncharacterized protein</fullName>
    </submittedName>
</protein>
<dbReference type="EMBL" id="CAJOBH010019866">
    <property type="protein sequence ID" value="CAF4215044.1"/>
    <property type="molecule type" value="Genomic_DNA"/>
</dbReference>
<evidence type="ECO:0000313" key="1">
    <source>
        <dbReference type="EMBL" id="CAF4215044.1"/>
    </source>
</evidence>
<accession>A0A8S2U7I2</accession>
<dbReference type="AlphaFoldDB" id="A0A8S2U7I2"/>
<dbReference type="Proteomes" id="UP000681720">
    <property type="component" value="Unassembled WGS sequence"/>
</dbReference>
<evidence type="ECO:0000313" key="3">
    <source>
        <dbReference type="EMBL" id="CAF4340796.1"/>
    </source>
</evidence>
<sequence>MVKEACEAVEALDGIPVKDSSLNASVNMESLCCELEQQPNLLQ</sequence>
<evidence type="ECO:0000313" key="4">
    <source>
        <dbReference type="Proteomes" id="UP000676336"/>
    </source>
</evidence>
<name>A0A8S2U7I2_9BILA</name>
<reference evidence="2" key="1">
    <citation type="submission" date="2021-02" db="EMBL/GenBank/DDBJ databases">
        <authorList>
            <person name="Nowell W R."/>
        </authorList>
    </citation>
    <scope>NUCLEOTIDE SEQUENCE</scope>
</reference>
<gene>
    <name evidence="1" type="ORF">BYL167_LOCUS24152</name>
    <name evidence="3" type="ORF">GIL414_LOCUS27552</name>
    <name evidence="2" type="ORF">SMN809_LOCUS26898</name>
</gene>
<evidence type="ECO:0000313" key="2">
    <source>
        <dbReference type="EMBL" id="CAF4319682.1"/>
    </source>
</evidence>
<dbReference type="EMBL" id="CAJOBI010039965">
    <property type="protein sequence ID" value="CAF4319682.1"/>
    <property type="molecule type" value="Genomic_DNA"/>
</dbReference>
<comment type="caution">
    <text evidence="2">The sequence shown here is derived from an EMBL/GenBank/DDBJ whole genome shotgun (WGS) entry which is preliminary data.</text>
</comment>